<evidence type="ECO:0000256" key="2">
    <source>
        <dbReference type="ARBA" id="ARBA00022763"/>
    </source>
</evidence>
<feature type="non-terminal residue" evidence="7">
    <location>
        <position position="243"/>
    </location>
</feature>
<sequence>MAGKILPDIQREMNTNPAAASANMQSYSQYYPSTIQPLMQANYPPNEIMTQIPPQMQFDLPPGFLSTLIQDPCWIEALIEEFQKEYFRSWAADISYHEGNILCIKVVILGQDPYHKPGKAMGLAFSVPFGIKIPRSLQNILTELHNDIGIKIPNHGCLTYWAQRGVFLLNSILTVQCFGVVFLLWGNIAHTKETLIDTKKHKVIKTSHPSPMSVKGFFNTHCFSTANIFLGIFGKTPIDWQLQ</sequence>
<comment type="caution">
    <text evidence="7">The sequence shown here is derived from an EMBL/GenBank/DDBJ whole genome shotgun (WGS) entry which is preliminary data.</text>
</comment>
<evidence type="ECO:0000313" key="8">
    <source>
        <dbReference type="Proteomes" id="UP001217089"/>
    </source>
</evidence>
<dbReference type="SMART" id="SM00987">
    <property type="entry name" value="UreE_C"/>
    <property type="match status" value="1"/>
</dbReference>
<dbReference type="PANTHER" id="PTHR11264:SF0">
    <property type="entry name" value="URACIL-DNA GLYCOSYLASE"/>
    <property type="match status" value="1"/>
</dbReference>
<dbReference type="Proteomes" id="UP001217089">
    <property type="component" value="Unassembled WGS sequence"/>
</dbReference>
<evidence type="ECO:0000256" key="4">
    <source>
        <dbReference type="ARBA" id="ARBA00023204"/>
    </source>
</evidence>
<reference evidence="7 8" key="1">
    <citation type="submission" date="2022-12" db="EMBL/GenBank/DDBJ databases">
        <title>Chromosome-level genome of Tegillarca granosa.</title>
        <authorList>
            <person name="Kim J."/>
        </authorList>
    </citation>
    <scope>NUCLEOTIDE SEQUENCE [LARGE SCALE GENOMIC DNA]</scope>
    <source>
        <strain evidence="7">Teg-2019</strain>
        <tissue evidence="7">Adductor muscle</tissue>
    </source>
</reference>
<dbReference type="InterPro" id="IPR018085">
    <property type="entry name" value="Ura-DNA_Glyclase_AS"/>
</dbReference>
<gene>
    <name evidence="7" type="ORF">KUTeg_008143</name>
</gene>
<comment type="similarity">
    <text evidence="1">Belongs to the uracil-DNA glycosylase (UDG) superfamily. UNG family.</text>
</comment>
<accession>A0ABQ9F8A7</accession>
<evidence type="ECO:0000313" key="7">
    <source>
        <dbReference type="EMBL" id="KAJ8313582.1"/>
    </source>
</evidence>
<evidence type="ECO:0000256" key="3">
    <source>
        <dbReference type="ARBA" id="ARBA00022801"/>
    </source>
</evidence>
<proteinExistence type="inferred from homology"/>
<dbReference type="PROSITE" id="PS00130">
    <property type="entry name" value="U_DNA_GLYCOSYLASE"/>
    <property type="match status" value="1"/>
</dbReference>
<dbReference type="SMART" id="SM00986">
    <property type="entry name" value="UDG"/>
    <property type="match status" value="1"/>
</dbReference>
<keyword evidence="8" id="KW-1185">Reference proteome</keyword>
<dbReference type="SUPFAM" id="SSF52141">
    <property type="entry name" value="Uracil-DNA glycosylase-like"/>
    <property type="match status" value="1"/>
</dbReference>
<dbReference type="InterPro" id="IPR005122">
    <property type="entry name" value="Uracil-DNA_glycosylase-like"/>
</dbReference>
<keyword evidence="2" id="KW-0227">DNA damage</keyword>
<dbReference type="PANTHER" id="PTHR11264">
    <property type="entry name" value="URACIL-DNA GLYCOSYLASE"/>
    <property type="match status" value="1"/>
</dbReference>
<evidence type="ECO:0000256" key="5">
    <source>
        <dbReference type="PROSITE-ProRule" id="PRU10072"/>
    </source>
</evidence>
<dbReference type="InterPro" id="IPR002043">
    <property type="entry name" value="UDG_fam1"/>
</dbReference>
<feature type="domain" description="Uracil-DNA glycosylase-like" evidence="6">
    <location>
        <begin position="96"/>
        <end position="230"/>
    </location>
</feature>
<dbReference type="InterPro" id="IPR036895">
    <property type="entry name" value="Uracil-DNA_glycosylase-like_sf"/>
</dbReference>
<name>A0ABQ9F8A7_TEGGR</name>
<organism evidence="7 8">
    <name type="scientific">Tegillarca granosa</name>
    <name type="common">Malaysian cockle</name>
    <name type="synonym">Anadara granosa</name>
    <dbReference type="NCBI Taxonomy" id="220873"/>
    <lineage>
        <taxon>Eukaryota</taxon>
        <taxon>Metazoa</taxon>
        <taxon>Spiralia</taxon>
        <taxon>Lophotrochozoa</taxon>
        <taxon>Mollusca</taxon>
        <taxon>Bivalvia</taxon>
        <taxon>Autobranchia</taxon>
        <taxon>Pteriomorphia</taxon>
        <taxon>Arcoida</taxon>
        <taxon>Arcoidea</taxon>
        <taxon>Arcidae</taxon>
        <taxon>Tegillarca</taxon>
    </lineage>
</organism>
<dbReference type="EMBL" id="JARBDR010000342">
    <property type="protein sequence ID" value="KAJ8313582.1"/>
    <property type="molecule type" value="Genomic_DNA"/>
</dbReference>
<feature type="active site" description="Proton acceptor" evidence="5">
    <location>
        <position position="112"/>
    </location>
</feature>
<evidence type="ECO:0000256" key="1">
    <source>
        <dbReference type="ARBA" id="ARBA00008184"/>
    </source>
</evidence>
<dbReference type="Gene3D" id="3.40.470.10">
    <property type="entry name" value="Uracil-DNA glycosylase-like domain"/>
    <property type="match status" value="2"/>
</dbReference>
<evidence type="ECO:0000259" key="6">
    <source>
        <dbReference type="SMART" id="SM00986"/>
    </source>
</evidence>
<dbReference type="CDD" id="cd10027">
    <property type="entry name" value="UDG-F1-like"/>
    <property type="match status" value="1"/>
</dbReference>
<protein>
    <recommendedName>
        <fullName evidence="6">Uracil-DNA glycosylase-like domain-containing protein</fullName>
    </recommendedName>
</protein>
<keyword evidence="3" id="KW-0378">Hydrolase</keyword>
<keyword evidence="4" id="KW-0234">DNA repair</keyword>